<dbReference type="EMBL" id="JBHRWW010000003">
    <property type="protein sequence ID" value="MFC3687992.1"/>
    <property type="molecule type" value="Genomic_DNA"/>
</dbReference>
<dbReference type="InterPro" id="IPR028082">
    <property type="entry name" value="Peripla_BP_I"/>
</dbReference>
<evidence type="ECO:0000259" key="4">
    <source>
        <dbReference type="Pfam" id="PF13407"/>
    </source>
</evidence>
<organism evidence="5 6">
    <name type="scientific">Aquipuribacter hungaricus</name>
    <dbReference type="NCBI Taxonomy" id="545624"/>
    <lineage>
        <taxon>Bacteria</taxon>
        <taxon>Bacillati</taxon>
        <taxon>Actinomycetota</taxon>
        <taxon>Actinomycetes</taxon>
        <taxon>Micrococcales</taxon>
        <taxon>Intrasporangiaceae</taxon>
        <taxon>Aquipuribacter</taxon>
    </lineage>
</organism>
<evidence type="ECO:0000256" key="3">
    <source>
        <dbReference type="ARBA" id="ARBA00022729"/>
    </source>
</evidence>
<dbReference type="Gene3D" id="3.40.50.2300">
    <property type="match status" value="2"/>
</dbReference>
<dbReference type="PROSITE" id="PS51257">
    <property type="entry name" value="PROKAR_LIPOPROTEIN"/>
    <property type="match status" value="1"/>
</dbReference>
<protein>
    <submittedName>
        <fullName evidence="5">ABC transporter substrate-binding protein</fullName>
    </submittedName>
</protein>
<keyword evidence="6" id="KW-1185">Reference proteome</keyword>
<dbReference type="SUPFAM" id="SSF53822">
    <property type="entry name" value="Periplasmic binding protein-like I"/>
    <property type="match status" value="1"/>
</dbReference>
<keyword evidence="3" id="KW-0732">Signal</keyword>
<comment type="caution">
    <text evidence="5">The sequence shown here is derived from an EMBL/GenBank/DDBJ whole genome shotgun (WGS) entry which is preliminary data.</text>
</comment>
<accession>A0ABV7WEU0</accession>
<evidence type="ECO:0000256" key="1">
    <source>
        <dbReference type="ARBA" id="ARBA00004196"/>
    </source>
</evidence>
<dbReference type="RefSeq" id="WP_376983857.1">
    <property type="nucleotide sequence ID" value="NZ_JBHRWW010000003.1"/>
</dbReference>
<gene>
    <name evidence="5" type="ORF">ACFOLH_06515</name>
</gene>
<dbReference type="InterPro" id="IPR025997">
    <property type="entry name" value="SBP_2_dom"/>
</dbReference>
<dbReference type="CDD" id="cd19996">
    <property type="entry name" value="PBP1_ABC_sugar_binding-like"/>
    <property type="match status" value="1"/>
</dbReference>
<name>A0ABV7WEU0_9MICO</name>
<comment type="subcellular location">
    <subcellularLocation>
        <location evidence="1">Cell envelope</location>
    </subcellularLocation>
</comment>
<evidence type="ECO:0000313" key="5">
    <source>
        <dbReference type="EMBL" id="MFC3687992.1"/>
    </source>
</evidence>
<dbReference type="Pfam" id="PF13407">
    <property type="entry name" value="Peripla_BP_4"/>
    <property type="match status" value="1"/>
</dbReference>
<feature type="domain" description="Periplasmic binding protein" evidence="4">
    <location>
        <begin position="48"/>
        <end position="303"/>
    </location>
</feature>
<evidence type="ECO:0000256" key="2">
    <source>
        <dbReference type="ARBA" id="ARBA00007639"/>
    </source>
</evidence>
<sequence>MNRTRRASVLAAAGVVSALVVTGCSSGEPDQAGGSASSEGLVVGYDSYFVGNTWSAQLEAEFLSATERESADIADVIVTQSENDAQTQISNVQSMIARGVDVIIVTPISPEGIVPALEQAAAADIEVILSASGAETDTYTSYINVDDTDFGATGAQWLVDTLGGEGRIVALNGIAGVPTSDLRYEGAQAVFEAAPGIEVVSVIDGGWDQATAKTSVESLLAADPDIDGVWSQGGSMTLGAIEAFEAAGVPLVPMTGEDSNGLLKKWSSLIAEGGTGFDAIAVAKPTWISAEALETAIAAARGEQVTKDNLLEPEVITSENLDEFVRDDLPDSLWVNTRMTDEEVVALFG</sequence>
<dbReference type="Proteomes" id="UP001595685">
    <property type="component" value="Unassembled WGS sequence"/>
</dbReference>
<evidence type="ECO:0000313" key="6">
    <source>
        <dbReference type="Proteomes" id="UP001595685"/>
    </source>
</evidence>
<reference evidence="6" key="1">
    <citation type="journal article" date="2019" name="Int. J. Syst. Evol. Microbiol.">
        <title>The Global Catalogue of Microorganisms (GCM) 10K type strain sequencing project: providing services to taxonomists for standard genome sequencing and annotation.</title>
        <authorList>
            <consortium name="The Broad Institute Genomics Platform"/>
            <consortium name="The Broad Institute Genome Sequencing Center for Infectious Disease"/>
            <person name="Wu L."/>
            <person name="Ma J."/>
        </authorList>
    </citation>
    <scope>NUCLEOTIDE SEQUENCE [LARGE SCALE GENOMIC DNA]</scope>
    <source>
        <strain evidence="6">NCAIM B.02333</strain>
    </source>
</reference>
<dbReference type="PANTHER" id="PTHR46847:SF1">
    <property type="entry name" value="D-ALLOSE-BINDING PERIPLASMIC PROTEIN-RELATED"/>
    <property type="match status" value="1"/>
</dbReference>
<proteinExistence type="inferred from homology"/>
<comment type="similarity">
    <text evidence="2">Belongs to the bacterial solute-binding protein 2 family.</text>
</comment>
<dbReference type="PANTHER" id="PTHR46847">
    <property type="entry name" value="D-ALLOSE-BINDING PERIPLASMIC PROTEIN-RELATED"/>
    <property type="match status" value="1"/>
</dbReference>